<reference evidence="1 2" key="1">
    <citation type="submission" date="2024-01" db="EMBL/GenBank/DDBJ databases">
        <title>The genomes of 5 underutilized Papilionoideae crops provide insights into root nodulation and disease resistance.</title>
        <authorList>
            <person name="Yuan L."/>
        </authorList>
    </citation>
    <scope>NUCLEOTIDE SEQUENCE [LARGE SCALE GENOMIC DNA]</scope>
    <source>
        <strain evidence="1">LY-2023</strain>
        <tissue evidence="1">Leaf</tissue>
    </source>
</reference>
<evidence type="ECO:0000313" key="2">
    <source>
        <dbReference type="Proteomes" id="UP001359559"/>
    </source>
</evidence>
<dbReference type="Proteomes" id="UP001359559">
    <property type="component" value="Unassembled WGS sequence"/>
</dbReference>
<gene>
    <name evidence="1" type="ORF">RJT34_13285</name>
</gene>
<evidence type="ECO:0000313" key="1">
    <source>
        <dbReference type="EMBL" id="KAK7302397.1"/>
    </source>
</evidence>
<dbReference type="AlphaFoldDB" id="A0AAN9JNN4"/>
<comment type="caution">
    <text evidence="1">The sequence shown here is derived from an EMBL/GenBank/DDBJ whole genome shotgun (WGS) entry which is preliminary data.</text>
</comment>
<sequence length="79" mass="8789">MQLNLGKKKRARNGVVSETSPPRFYSLLFAFLILPPSETLSILSPSQSNTTSSPWSFFYQRRGPQISLLSNTFGGLKPV</sequence>
<organism evidence="1 2">
    <name type="scientific">Clitoria ternatea</name>
    <name type="common">Butterfly pea</name>
    <dbReference type="NCBI Taxonomy" id="43366"/>
    <lineage>
        <taxon>Eukaryota</taxon>
        <taxon>Viridiplantae</taxon>
        <taxon>Streptophyta</taxon>
        <taxon>Embryophyta</taxon>
        <taxon>Tracheophyta</taxon>
        <taxon>Spermatophyta</taxon>
        <taxon>Magnoliopsida</taxon>
        <taxon>eudicotyledons</taxon>
        <taxon>Gunneridae</taxon>
        <taxon>Pentapetalae</taxon>
        <taxon>rosids</taxon>
        <taxon>fabids</taxon>
        <taxon>Fabales</taxon>
        <taxon>Fabaceae</taxon>
        <taxon>Papilionoideae</taxon>
        <taxon>50 kb inversion clade</taxon>
        <taxon>NPAAA clade</taxon>
        <taxon>indigoferoid/millettioid clade</taxon>
        <taxon>Phaseoleae</taxon>
        <taxon>Clitoria</taxon>
    </lineage>
</organism>
<name>A0AAN9JNN4_CLITE</name>
<keyword evidence="2" id="KW-1185">Reference proteome</keyword>
<accession>A0AAN9JNN4</accession>
<dbReference type="EMBL" id="JAYKXN010000003">
    <property type="protein sequence ID" value="KAK7302397.1"/>
    <property type="molecule type" value="Genomic_DNA"/>
</dbReference>
<proteinExistence type="predicted"/>
<protein>
    <submittedName>
        <fullName evidence="1">Uncharacterized protein</fullName>
    </submittedName>
</protein>